<feature type="transmembrane region" description="Helical" evidence="8">
    <location>
        <begin position="12"/>
        <end position="30"/>
    </location>
</feature>
<dbReference type="InterPro" id="IPR038770">
    <property type="entry name" value="Na+/solute_symporter_sf"/>
</dbReference>
<feature type="transmembrane region" description="Helical" evidence="8">
    <location>
        <begin position="214"/>
        <end position="233"/>
    </location>
</feature>
<dbReference type="AlphaFoldDB" id="A0A318MQW0"/>
<dbReference type="PANTHER" id="PTHR32468:SF0">
    <property type="entry name" value="K(+)_H(+) ANTIPORTER 1"/>
    <property type="match status" value="1"/>
</dbReference>
<feature type="transmembrane region" description="Helical" evidence="8">
    <location>
        <begin position="332"/>
        <end position="353"/>
    </location>
</feature>
<evidence type="ECO:0000256" key="4">
    <source>
        <dbReference type="ARBA" id="ARBA00022692"/>
    </source>
</evidence>
<comment type="subcellular location">
    <subcellularLocation>
        <location evidence="1">Membrane</location>
        <topology evidence="1">Multi-pass membrane protein</topology>
    </subcellularLocation>
</comment>
<dbReference type="PANTHER" id="PTHR32468">
    <property type="entry name" value="CATION/H + ANTIPORTER"/>
    <property type="match status" value="1"/>
</dbReference>
<protein>
    <submittedName>
        <fullName evidence="10">Sodium:proton antiporter</fullName>
    </submittedName>
</protein>
<evidence type="ECO:0000256" key="6">
    <source>
        <dbReference type="ARBA" id="ARBA00023065"/>
    </source>
</evidence>
<feature type="domain" description="Cation/H+ exchanger transmembrane" evidence="9">
    <location>
        <begin position="33"/>
        <end position="419"/>
    </location>
</feature>
<dbReference type="InterPro" id="IPR006153">
    <property type="entry name" value="Cation/H_exchanger_TM"/>
</dbReference>
<evidence type="ECO:0000313" key="10">
    <source>
        <dbReference type="EMBL" id="PXY95182.1"/>
    </source>
</evidence>
<organism evidence="10 11">
    <name type="scientific">Frischella perrara</name>
    <dbReference type="NCBI Taxonomy" id="1267021"/>
    <lineage>
        <taxon>Bacteria</taxon>
        <taxon>Pseudomonadati</taxon>
        <taxon>Pseudomonadota</taxon>
        <taxon>Gammaproteobacteria</taxon>
        <taxon>Orbales</taxon>
        <taxon>Orbaceae</taxon>
        <taxon>Frischella</taxon>
    </lineage>
</organism>
<evidence type="ECO:0000256" key="3">
    <source>
        <dbReference type="ARBA" id="ARBA00022449"/>
    </source>
</evidence>
<keyword evidence="4 8" id="KW-0812">Transmembrane</keyword>
<proteinExistence type="predicted"/>
<feature type="transmembrane region" description="Helical" evidence="8">
    <location>
        <begin position="183"/>
        <end position="208"/>
    </location>
</feature>
<feature type="transmembrane region" description="Helical" evidence="8">
    <location>
        <begin position="254"/>
        <end position="282"/>
    </location>
</feature>
<keyword evidence="2" id="KW-0813">Transport</keyword>
<feature type="transmembrane region" description="Helical" evidence="8">
    <location>
        <begin position="149"/>
        <end position="171"/>
    </location>
</feature>
<feature type="transmembrane region" description="Helical" evidence="8">
    <location>
        <begin position="51"/>
        <end position="74"/>
    </location>
</feature>
<evidence type="ECO:0000259" key="9">
    <source>
        <dbReference type="Pfam" id="PF00999"/>
    </source>
</evidence>
<evidence type="ECO:0000256" key="5">
    <source>
        <dbReference type="ARBA" id="ARBA00022989"/>
    </source>
</evidence>
<gene>
    <name evidence="10" type="ORF">DKK76_06965</name>
</gene>
<keyword evidence="3" id="KW-0050">Antiport</keyword>
<dbReference type="GO" id="GO:1902600">
    <property type="term" value="P:proton transmembrane transport"/>
    <property type="evidence" value="ECO:0007669"/>
    <property type="project" value="InterPro"/>
</dbReference>
<evidence type="ECO:0000256" key="8">
    <source>
        <dbReference type="SAM" id="Phobius"/>
    </source>
</evidence>
<dbReference type="Proteomes" id="UP000247838">
    <property type="component" value="Unassembled WGS sequence"/>
</dbReference>
<feature type="transmembrane region" description="Helical" evidence="8">
    <location>
        <begin position="396"/>
        <end position="419"/>
    </location>
</feature>
<evidence type="ECO:0000256" key="2">
    <source>
        <dbReference type="ARBA" id="ARBA00022448"/>
    </source>
</evidence>
<accession>A0A318MQW0</accession>
<evidence type="ECO:0000256" key="1">
    <source>
        <dbReference type="ARBA" id="ARBA00004141"/>
    </source>
</evidence>
<comment type="caution">
    <text evidence="10">The sequence shown here is derived from an EMBL/GenBank/DDBJ whole genome shotgun (WGS) entry which is preliminary data.</text>
</comment>
<dbReference type="EMBL" id="QGLM01000014">
    <property type="protein sequence ID" value="PXY95182.1"/>
    <property type="molecule type" value="Genomic_DNA"/>
</dbReference>
<keyword evidence="7 8" id="KW-0472">Membrane</keyword>
<keyword evidence="5 8" id="KW-1133">Transmembrane helix</keyword>
<keyword evidence="6" id="KW-0406">Ion transport</keyword>
<dbReference type="GO" id="GO:0015297">
    <property type="term" value="F:antiporter activity"/>
    <property type="evidence" value="ECO:0007669"/>
    <property type="project" value="UniProtKB-KW"/>
</dbReference>
<dbReference type="RefSeq" id="WP_110443701.1">
    <property type="nucleotide sequence ID" value="NZ_QGLM01000014.1"/>
</dbReference>
<feature type="transmembrane region" description="Helical" evidence="8">
    <location>
        <begin position="80"/>
        <end position="99"/>
    </location>
</feature>
<name>A0A318MQW0_FRIPE</name>
<dbReference type="InterPro" id="IPR050794">
    <property type="entry name" value="CPA2_transporter"/>
</dbReference>
<dbReference type="GO" id="GO:0016020">
    <property type="term" value="C:membrane"/>
    <property type="evidence" value="ECO:0007669"/>
    <property type="project" value="UniProtKB-SubCell"/>
</dbReference>
<dbReference type="Gene3D" id="1.20.1530.20">
    <property type="match status" value="1"/>
</dbReference>
<sequence length="427" mass="47166">MDLLNSTSLGSYAEHITLFILIQIFTILIFSKVVSFLAKKFLGQTNVAGEILAGILLGPSLIATLFPNVFNSIFINDTSVVFIGFSQIGLIFLMFQIGMEFDFTRQLKGQGYTFILISAAGIIVPFLLGFVTAPFFWESLPEPRPDILGFRLFFAVAMSITAIPILGRIFMELNYSNTKIASIIISSAAIDDVIGWLLLGLITALVTASFNEQIMLYKICSLILFALIAYFLGSRVLSSFINKMSDQSGKINSITIFYIILGLLICSIITSYIGVYAIIGGFIFGLSLHKNRNFVNSWNSSIGRFINIFFLPLFFVYTGLKTNIGLLSNFQDAMMCLFICLLAFVGKFGGTYLTSRLVGINHKDSLVIGFSMNTRALMELVVLNVGYDLGLLPPQIFTMLVIMAVSSTFMITPILKILLKTKTVKAI</sequence>
<feature type="transmembrane region" description="Helical" evidence="8">
    <location>
        <begin position="302"/>
        <end position="320"/>
    </location>
</feature>
<reference evidence="10 11" key="1">
    <citation type="submission" date="2018-05" db="EMBL/GenBank/DDBJ databases">
        <title>Reference genomes for bee gut microbiota database.</title>
        <authorList>
            <person name="Ellegaard K.M."/>
        </authorList>
    </citation>
    <scope>NUCLEOTIDE SEQUENCE [LARGE SCALE GENOMIC DNA]</scope>
    <source>
        <strain evidence="10 11">ESL0167</strain>
    </source>
</reference>
<dbReference type="Pfam" id="PF00999">
    <property type="entry name" value="Na_H_Exchanger"/>
    <property type="match status" value="1"/>
</dbReference>
<feature type="transmembrane region" description="Helical" evidence="8">
    <location>
        <begin position="111"/>
        <end position="137"/>
    </location>
</feature>
<evidence type="ECO:0000313" key="11">
    <source>
        <dbReference type="Proteomes" id="UP000247838"/>
    </source>
</evidence>
<evidence type="ECO:0000256" key="7">
    <source>
        <dbReference type="ARBA" id="ARBA00023136"/>
    </source>
</evidence>